<gene>
    <name evidence="2" type="ORF">WG950_00315</name>
</gene>
<proteinExistence type="predicted"/>
<dbReference type="EMBL" id="CP150496">
    <property type="protein sequence ID" value="WYW57039.1"/>
    <property type="molecule type" value="Genomic_DNA"/>
</dbReference>
<dbReference type="Pfam" id="PF01713">
    <property type="entry name" value="Smr"/>
    <property type="match status" value="1"/>
</dbReference>
<dbReference type="RefSeq" id="WP_340935217.1">
    <property type="nucleotide sequence ID" value="NZ_CP150496.1"/>
</dbReference>
<evidence type="ECO:0000259" key="1">
    <source>
        <dbReference type="PROSITE" id="PS50828"/>
    </source>
</evidence>
<dbReference type="InterPro" id="IPR036063">
    <property type="entry name" value="Smr_dom_sf"/>
</dbReference>
<dbReference type="Proteomes" id="UP001491088">
    <property type="component" value="Chromosome"/>
</dbReference>
<dbReference type="InterPro" id="IPR002625">
    <property type="entry name" value="Smr_dom"/>
</dbReference>
<reference evidence="2 3" key="1">
    <citation type="submission" date="2024-03" db="EMBL/GenBank/DDBJ databases">
        <authorList>
            <person name="Cao K."/>
        </authorList>
    </citation>
    <scope>NUCLEOTIDE SEQUENCE [LARGE SCALE GENOMIC DNA]</scope>
    <source>
        <strain evidence="2 3">MCCC 1K00696</strain>
    </source>
</reference>
<feature type="domain" description="Smr" evidence="1">
    <location>
        <begin position="111"/>
        <end position="180"/>
    </location>
</feature>
<keyword evidence="3" id="KW-1185">Reference proteome</keyword>
<dbReference type="Gene3D" id="3.30.1370.110">
    <property type="match status" value="1"/>
</dbReference>
<accession>A0ABZ2TWG5</accession>
<name>A0ABZ2TWG5_9FLAO</name>
<organism evidence="2 3">
    <name type="scientific">Polaribacter marinaquae</name>
    <dbReference type="NCBI Taxonomy" id="1642819"/>
    <lineage>
        <taxon>Bacteria</taxon>
        <taxon>Pseudomonadati</taxon>
        <taxon>Bacteroidota</taxon>
        <taxon>Flavobacteriia</taxon>
        <taxon>Flavobacteriales</taxon>
        <taxon>Flavobacteriaceae</taxon>
    </lineage>
</organism>
<protein>
    <submittedName>
        <fullName evidence="2">Smr/MutS family protein</fullName>
    </submittedName>
</protein>
<sequence>MLRKGLEIGNTVAVLDDVLKGKVVAIDYNLISIESLDGMLFKFDEKELVKIEVEQHELSKFSDINNNFLKEKTTEVKKKNSFFKKQKQEFLMEIDLHINKLTKSVKGLDNYDMLNLQLDTAKRKLEFAIHKRISKIVFIHGVGEGVLKSELHSLLNKYPVKYYDASYKQYGLGATEVYIFQNSI</sequence>
<evidence type="ECO:0000313" key="2">
    <source>
        <dbReference type="EMBL" id="WYW57039.1"/>
    </source>
</evidence>
<evidence type="ECO:0000313" key="3">
    <source>
        <dbReference type="Proteomes" id="UP001491088"/>
    </source>
</evidence>
<dbReference type="PROSITE" id="PS50828">
    <property type="entry name" value="SMR"/>
    <property type="match status" value="1"/>
</dbReference>